<evidence type="ECO:0000256" key="1">
    <source>
        <dbReference type="SAM" id="Coils"/>
    </source>
</evidence>
<feature type="transmembrane region" description="Helical" evidence="2">
    <location>
        <begin position="109"/>
        <end position="126"/>
    </location>
</feature>
<dbReference type="Proteomes" id="UP000009168">
    <property type="component" value="Unassembled WGS sequence"/>
</dbReference>
<dbReference type="KEGG" id="tet:TTHERM_00857840"/>
<evidence type="ECO:0000256" key="2">
    <source>
        <dbReference type="SAM" id="Phobius"/>
    </source>
</evidence>
<dbReference type="OrthoDB" id="190434at2759"/>
<dbReference type="GeneID" id="7832204"/>
<name>Q23YX4_TETTS</name>
<evidence type="ECO:0000313" key="4">
    <source>
        <dbReference type="Proteomes" id="UP000009168"/>
    </source>
</evidence>
<gene>
    <name evidence="3" type="ORF">TTHERM_00857840</name>
</gene>
<organism evidence="3 4">
    <name type="scientific">Tetrahymena thermophila (strain SB210)</name>
    <dbReference type="NCBI Taxonomy" id="312017"/>
    <lineage>
        <taxon>Eukaryota</taxon>
        <taxon>Sar</taxon>
        <taxon>Alveolata</taxon>
        <taxon>Ciliophora</taxon>
        <taxon>Intramacronucleata</taxon>
        <taxon>Oligohymenophorea</taxon>
        <taxon>Hymenostomatida</taxon>
        <taxon>Tetrahymenina</taxon>
        <taxon>Tetrahymenidae</taxon>
        <taxon>Tetrahymena</taxon>
    </lineage>
</organism>
<accession>Q23YX4</accession>
<feature type="transmembrane region" description="Helical" evidence="2">
    <location>
        <begin position="271"/>
        <end position="293"/>
    </location>
</feature>
<keyword evidence="2 3" id="KW-0812">Transmembrane</keyword>
<dbReference type="AlphaFoldDB" id="Q23YX4"/>
<protein>
    <submittedName>
        <fullName evidence="3">Transmembrane protein, putative</fullName>
    </submittedName>
</protein>
<sequence>MLKKIKKSNLLISQQFLDNNKQLQEMSEVEKMHYVPNEVLRIESILSKQMSSTAKSKFQKLKNKNQRKEITVYPPKWNNGEISAYYLFMITVPQIIIISLWASGIFIEYHYMGLTFTIFVYLSYLIESFRCNTFKQLFNAREQDSFFKDLKNYKEGKPEICLDIKCYSNMDKYGSKTNYTYMEQVKFDYDSYVDKSSSFPNVFDSYSIVRVQNILTFSYNDQLSEYYFESKRRNALHRCFIESNCVKQFNNSKVHGQVCHMIIKQNTASNFFYSWITYSIFTIVGLNIVYRLILNTHSPFVQNYIHKVIQAKINHKKLLDDQLKQADFLNENKKIAQEEYEEIKQYYDKYYQQNESFLNVNYQTPELSSQGSKQTQPSEVLKFNNQNHLSKNDAEVFL</sequence>
<dbReference type="RefSeq" id="XP_001021926.2">
    <property type="nucleotide sequence ID" value="XM_001021926.2"/>
</dbReference>
<proteinExistence type="predicted"/>
<dbReference type="EMBL" id="GG662557">
    <property type="protein sequence ID" value="EAS01681.2"/>
    <property type="molecule type" value="Genomic_DNA"/>
</dbReference>
<reference evidence="4" key="1">
    <citation type="journal article" date="2006" name="PLoS Biol.">
        <title>Macronuclear genome sequence of the ciliate Tetrahymena thermophila, a model eukaryote.</title>
        <authorList>
            <person name="Eisen J.A."/>
            <person name="Coyne R.S."/>
            <person name="Wu M."/>
            <person name="Wu D."/>
            <person name="Thiagarajan M."/>
            <person name="Wortman J.R."/>
            <person name="Badger J.H."/>
            <person name="Ren Q."/>
            <person name="Amedeo P."/>
            <person name="Jones K.M."/>
            <person name="Tallon L.J."/>
            <person name="Delcher A.L."/>
            <person name="Salzberg S.L."/>
            <person name="Silva J.C."/>
            <person name="Haas B.J."/>
            <person name="Majoros W.H."/>
            <person name="Farzad M."/>
            <person name="Carlton J.M."/>
            <person name="Smith R.K. Jr."/>
            <person name="Garg J."/>
            <person name="Pearlman R.E."/>
            <person name="Karrer K.M."/>
            <person name="Sun L."/>
            <person name="Manning G."/>
            <person name="Elde N.C."/>
            <person name="Turkewitz A.P."/>
            <person name="Asai D.J."/>
            <person name="Wilkes D.E."/>
            <person name="Wang Y."/>
            <person name="Cai H."/>
            <person name="Collins K."/>
            <person name="Stewart B.A."/>
            <person name="Lee S.R."/>
            <person name="Wilamowska K."/>
            <person name="Weinberg Z."/>
            <person name="Ruzzo W.L."/>
            <person name="Wloga D."/>
            <person name="Gaertig J."/>
            <person name="Frankel J."/>
            <person name="Tsao C.-C."/>
            <person name="Gorovsky M.A."/>
            <person name="Keeling P.J."/>
            <person name="Waller R.F."/>
            <person name="Patron N.J."/>
            <person name="Cherry J.M."/>
            <person name="Stover N.A."/>
            <person name="Krieger C.J."/>
            <person name="del Toro C."/>
            <person name="Ryder H.F."/>
            <person name="Williamson S.C."/>
            <person name="Barbeau R.A."/>
            <person name="Hamilton E.P."/>
            <person name="Orias E."/>
        </authorList>
    </citation>
    <scope>NUCLEOTIDE SEQUENCE [LARGE SCALE GENOMIC DNA]</scope>
    <source>
        <strain evidence="4">SB210</strain>
    </source>
</reference>
<dbReference type="HOGENOM" id="CLU_815055_0_0_1"/>
<evidence type="ECO:0000313" key="3">
    <source>
        <dbReference type="EMBL" id="EAS01681.2"/>
    </source>
</evidence>
<feature type="coiled-coil region" evidence="1">
    <location>
        <begin position="319"/>
        <end position="346"/>
    </location>
</feature>
<keyword evidence="1" id="KW-0175">Coiled coil</keyword>
<feature type="transmembrane region" description="Helical" evidence="2">
    <location>
        <begin position="84"/>
        <end position="103"/>
    </location>
</feature>
<keyword evidence="2" id="KW-0472">Membrane</keyword>
<keyword evidence="4" id="KW-1185">Reference proteome</keyword>
<dbReference type="InParanoid" id="Q23YX4"/>
<keyword evidence="2" id="KW-1133">Transmembrane helix</keyword>